<dbReference type="PATRIC" id="fig|1547436.3.peg.3435"/>
<reference evidence="2 3" key="1">
    <citation type="submission" date="2015-04" db="EMBL/GenBank/DDBJ databases">
        <title>Complete genome of flavobacterium.</title>
        <authorList>
            <person name="Kwon Y.M."/>
            <person name="Kim S.-J."/>
        </authorList>
    </citation>
    <scope>NUCLEOTIDE SEQUENCE [LARGE SCALE GENOMIC DNA]</scope>
    <source>
        <strain evidence="2 3">DK169</strain>
    </source>
</reference>
<dbReference type="STRING" id="346185.AAY42_16670"/>
<dbReference type="AlphaFoldDB" id="A0A0Q1HD34"/>
<evidence type="ECO:0000313" key="3">
    <source>
        <dbReference type="Proteomes" id="UP000050827"/>
    </source>
</evidence>
<dbReference type="GO" id="GO:0006508">
    <property type="term" value="P:proteolysis"/>
    <property type="evidence" value="ECO:0007669"/>
    <property type="project" value="InterPro"/>
</dbReference>
<dbReference type="InterPro" id="IPR029030">
    <property type="entry name" value="Caspase-like_dom_sf"/>
</dbReference>
<protein>
    <recommendedName>
        <fullName evidence="1">Peptidase C14 caspase domain-containing protein</fullName>
    </recommendedName>
</protein>
<evidence type="ECO:0000259" key="1">
    <source>
        <dbReference type="Pfam" id="PF00656"/>
    </source>
</evidence>
<keyword evidence="3" id="KW-1185">Reference proteome</keyword>
<sequence>MDLVFDNTSNDPQTHVFIIGVGGYPFLKDGEQEKQQLLNQVGLLRQLTSPPRSAIAFKDAMLEIHQSSKMRFAKPLGSIELLISPSKSDPQPGKPGEIFEPATREGIEEAYDKWKQRCNAHEDNVAIFFFSGHGVEKADHYLLAEDFGKSPNNPWMQSFNFDKTRRAFHAVKAKTQCFFIDSCRQITGDMLQKDLPDVPLDVPTFLEPDCTHNLTIKAAAHNETAHGPKRKPSYFTQVLLKAFEGYGASKENGIWSVTTGNIATRTDTILGIIRPDKVQKQRFPTNFLDSTEILIHQDAPLAHLSVECNPKNACKHAQFQCKDINSGDVISRDPNTKLVWDLEIPSGLYKISAAFPNAEFNNTNENISVVPPSSKEILKCQ</sequence>
<feature type="domain" description="Peptidase C14 caspase" evidence="1">
    <location>
        <begin position="99"/>
        <end position="250"/>
    </location>
</feature>
<dbReference type="SUPFAM" id="SSF52129">
    <property type="entry name" value="Caspase-like"/>
    <property type="match status" value="1"/>
</dbReference>
<dbReference type="InterPro" id="IPR011600">
    <property type="entry name" value="Pept_C14_caspase"/>
</dbReference>
<organism evidence="2 3">
    <name type="scientific">Flagellimonas eckloniae</name>
    <dbReference type="NCBI Taxonomy" id="346185"/>
    <lineage>
        <taxon>Bacteria</taxon>
        <taxon>Pseudomonadati</taxon>
        <taxon>Bacteroidota</taxon>
        <taxon>Flavobacteriia</taxon>
        <taxon>Flavobacteriales</taxon>
        <taxon>Flavobacteriaceae</taxon>
        <taxon>Flagellimonas</taxon>
    </lineage>
</organism>
<dbReference type="GO" id="GO:0004197">
    <property type="term" value="F:cysteine-type endopeptidase activity"/>
    <property type="evidence" value="ECO:0007669"/>
    <property type="project" value="InterPro"/>
</dbReference>
<gene>
    <name evidence="2" type="ORF">AAY42_16670</name>
</gene>
<accession>A0A0Q1HD34</accession>
<dbReference type="Pfam" id="PF00656">
    <property type="entry name" value="Peptidase_C14"/>
    <property type="match status" value="1"/>
</dbReference>
<dbReference type="Gene3D" id="3.40.50.1460">
    <property type="match status" value="1"/>
</dbReference>
<evidence type="ECO:0000313" key="2">
    <source>
        <dbReference type="EMBL" id="KQC31335.1"/>
    </source>
</evidence>
<dbReference type="Proteomes" id="UP000050827">
    <property type="component" value="Unassembled WGS sequence"/>
</dbReference>
<dbReference type="RefSeq" id="WP_055397253.1">
    <property type="nucleotide sequence ID" value="NZ_LCTZ01000002.1"/>
</dbReference>
<dbReference type="EMBL" id="LCTZ01000002">
    <property type="protein sequence ID" value="KQC31335.1"/>
    <property type="molecule type" value="Genomic_DNA"/>
</dbReference>
<proteinExistence type="predicted"/>
<comment type="caution">
    <text evidence="2">The sequence shown here is derived from an EMBL/GenBank/DDBJ whole genome shotgun (WGS) entry which is preliminary data.</text>
</comment>
<dbReference type="OrthoDB" id="7052039at2"/>
<name>A0A0Q1HD34_9FLAO</name>